<dbReference type="GO" id="GO:0042597">
    <property type="term" value="C:periplasmic space"/>
    <property type="evidence" value="ECO:0007669"/>
    <property type="project" value="UniProtKB-SubCell"/>
</dbReference>
<evidence type="ECO:0000259" key="5">
    <source>
        <dbReference type="Pfam" id="PF07940"/>
    </source>
</evidence>
<dbReference type="Gene3D" id="2.70.98.70">
    <property type="match status" value="1"/>
</dbReference>
<organism evidence="7 8">
    <name type="scientific">Chitinophaga barathri</name>
    <dbReference type="NCBI Taxonomy" id="1647451"/>
    <lineage>
        <taxon>Bacteria</taxon>
        <taxon>Pseudomonadati</taxon>
        <taxon>Bacteroidota</taxon>
        <taxon>Chitinophagia</taxon>
        <taxon>Chitinophagales</taxon>
        <taxon>Chitinophagaceae</taxon>
        <taxon>Chitinophaga</taxon>
    </lineage>
</organism>
<keyword evidence="3" id="KW-0574">Periplasm</keyword>
<evidence type="ECO:0000256" key="3">
    <source>
        <dbReference type="ARBA" id="ARBA00022764"/>
    </source>
</evidence>
<evidence type="ECO:0000256" key="1">
    <source>
        <dbReference type="ARBA" id="ARBA00004418"/>
    </source>
</evidence>
<gene>
    <name evidence="7" type="ORF">EG028_01580</name>
</gene>
<dbReference type="AlphaFoldDB" id="A0A3N4MLY5"/>
<dbReference type="GO" id="GO:0016829">
    <property type="term" value="F:lyase activity"/>
    <property type="evidence" value="ECO:0007669"/>
    <property type="project" value="UniProtKB-KW"/>
</dbReference>
<feature type="domain" description="Heparin-sulfate lyase N-terminal" evidence="6">
    <location>
        <begin position="57"/>
        <end position="372"/>
    </location>
</feature>
<proteinExistence type="predicted"/>
<dbReference type="Pfam" id="PF07940">
    <property type="entry name" value="Hepar_II_III_C"/>
    <property type="match status" value="1"/>
</dbReference>
<dbReference type="PANTHER" id="PTHR39210">
    <property type="entry name" value="HEPARIN-SULFATE LYASE"/>
    <property type="match status" value="1"/>
</dbReference>
<keyword evidence="4" id="KW-0456">Lyase</keyword>
<feature type="domain" description="Heparinase II/III-like C-terminal" evidence="5">
    <location>
        <begin position="404"/>
        <end position="636"/>
    </location>
</feature>
<comment type="subcellular location">
    <subcellularLocation>
        <location evidence="1">Periplasm</location>
    </subcellularLocation>
</comment>
<dbReference type="RefSeq" id="WP_120514279.1">
    <property type="nucleotide sequence ID" value="NZ_QXZY01000001.1"/>
</dbReference>
<accession>A0A3N4MLY5</accession>
<dbReference type="InterPro" id="IPR031680">
    <property type="entry name" value="Hepar_II_III_N"/>
</dbReference>
<dbReference type="EMBL" id="RMBX01000001">
    <property type="protein sequence ID" value="RPD43007.1"/>
    <property type="molecule type" value="Genomic_DNA"/>
</dbReference>
<evidence type="ECO:0000259" key="6">
    <source>
        <dbReference type="Pfam" id="PF16889"/>
    </source>
</evidence>
<evidence type="ECO:0000256" key="2">
    <source>
        <dbReference type="ARBA" id="ARBA00022729"/>
    </source>
</evidence>
<evidence type="ECO:0000256" key="4">
    <source>
        <dbReference type="ARBA" id="ARBA00023239"/>
    </source>
</evidence>
<dbReference type="Pfam" id="PF16889">
    <property type="entry name" value="Hepar_II_III_N"/>
    <property type="match status" value="1"/>
</dbReference>
<dbReference type="SUPFAM" id="SSF48230">
    <property type="entry name" value="Chondroitin AC/alginate lyase"/>
    <property type="match status" value="1"/>
</dbReference>
<keyword evidence="2" id="KW-0732">Signal</keyword>
<dbReference type="OrthoDB" id="9772435at2"/>
<evidence type="ECO:0000313" key="7">
    <source>
        <dbReference type="EMBL" id="RPD43007.1"/>
    </source>
</evidence>
<sequence>MLRIINMKFSRIKETTLFLSFILLSHFSFGVKQHHGEIPAISIEEICAKYPERIQRLFSSLNLDYAGLSQVKAAVKKNDMAGACRELVKYYRAAKSGSWLRMKNVPASAARSPQGDSILADIFTFQSVSGKQARLPNNYLDWYHLGPTNDQEWAFFINRHFFYAPLLKAYKATGNEDYVAKFSSLVADWVISNPIPANLKKNNTPPWRLLEAGLRMGEVWPFAFYNLQLCDKFSDATRILMLSSLTDHANYIKSQHGKQHNHVAMELNGLCMVALAWPEFKDAPGWYDHAVQKMVEELTLEVYPDGTQKELTNHYHNVALVNFEGFMTNSEKAGKKLPDAFIKTIESMYDYDAGVLRPDGFALLNNDSDLNDDRPFLIRAANRMEREDWKYVATNGRQGKMPKRPASVFYPYAGHMVMRNGWTNNAHWSFFDAGPWGLSHQHNDKLHFSLFANGQDLLVDAGRMYYKRDEWRTYFNLARSHNTILVDGMGQNQEPPGTVNAPLPVVQSIQPGFDFCMATFKGGFGDKWDFAGGSWQYHTTTDNIPVEHTRAVIYIKNKFWVVVDRMKVDQQRKISPLWHFNPTCEVKMEGNSIVTTNAGRGNLRITPVSAIKWDVNLIKGREKPEIQGWYSESYNKVEPNYCAQYDANIKQSSTFAWVMLPGVGKIPSIKTEVLPSPEGTMRMKIFIPGQSAVEIAVRTDGEEAVKLSNGLILEGACAVLSAGKAPWVAEGRIKDPTGKTVAESFTGIKTK</sequence>
<keyword evidence="8" id="KW-1185">Reference proteome</keyword>
<dbReference type="Proteomes" id="UP000279089">
    <property type="component" value="Unassembled WGS sequence"/>
</dbReference>
<dbReference type="PANTHER" id="PTHR39210:SF1">
    <property type="entry name" value="HEPARIN-SULFATE LYASE"/>
    <property type="match status" value="1"/>
</dbReference>
<comment type="caution">
    <text evidence="7">The sequence shown here is derived from an EMBL/GenBank/DDBJ whole genome shotgun (WGS) entry which is preliminary data.</text>
</comment>
<dbReference type="Gene3D" id="1.50.10.100">
    <property type="entry name" value="Chondroitin AC/alginate lyase"/>
    <property type="match status" value="1"/>
</dbReference>
<dbReference type="InterPro" id="IPR012480">
    <property type="entry name" value="Hepar_II_III_C"/>
</dbReference>
<reference evidence="8" key="1">
    <citation type="submission" date="2018-11" db="EMBL/GenBank/DDBJ databases">
        <title>Chitinophaga lutea sp.nov., isolate from arsenic contaminated soil.</title>
        <authorList>
            <person name="Zong Y."/>
        </authorList>
    </citation>
    <scope>NUCLEOTIDE SEQUENCE [LARGE SCALE GENOMIC DNA]</scope>
    <source>
        <strain evidence="8">YLT18</strain>
    </source>
</reference>
<dbReference type="InterPro" id="IPR008929">
    <property type="entry name" value="Chondroitin_lyas"/>
</dbReference>
<name>A0A3N4MLY5_9BACT</name>
<protein>
    <submittedName>
        <fullName evidence="7">Heparinase</fullName>
    </submittedName>
</protein>
<evidence type="ECO:0000313" key="8">
    <source>
        <dbReference type="Proteomes" id="UP000279089"/>
    </source>
</evidence>